<protein>
    <submittedName>
        <fullName evidence="1">Uncharacterized protein</fullName>
    </submittedName>
</protein>
<gene>
    <name evidence="1" type="ORF">JQS30_06040</name>
</gene>
<dbReference type="KEGG" id="nav:JQS30_06040"/>
<name>A0A895XW58_9ACTN</name>
<dbReference type="AlphaFoldDB" id="A0A895XW58"/>
<sequence>MANNLLKLAVVVVMGSLVTSCTGKGADDSSSPANADELFAPGIPRLEHYEGEIPSVQEPEKLRLQETIYAKGLEWSAWGPDTATATGYVWGRWCFPECHEDPYPVTIILCDVQDSHFKRYSVLGDIEWDSGVDDLKGIINYSFPSNGCVNPDIASA</sequence>
<organism evidence="1 2">
    <name type="scientific">Natronoglycomyces albus</name>
    <dbReference type="NCBI Taxonomy" id="2811108"/>
    <lineage>
        <taxon>Bacteria</taxon>
        <taxon>Bacillati</taxon>
        <taxon>Actinomycetota</taxon>
        <taxon>Actinomycetes</taxon>
        <taxon>Glycomycetales</taxon>
        <taxon>Glycomycetaceae</taxon>
        <taxon>Natronoglycomyces</taxon>
    </lineage>
</organism>
<dbReference type="Proteomes" id="UP000662939">
    <property type="component" value="Chromosome"/>
</dbReference>
<accession>A0A895XW58</accession>
<reference evidence="1" key="1">
    <citation type="submission" date="2021-02" db="EMBL/GenBank/DDBJ databases">
        <title>Natronoglycomyces albus gen. nov., sp. nov, a haloalkaliphilic actinobacterium from a soda solonchak soil.</title>
        <authorList>
            <person name="Sorokin D.Y."/>
            <person name="Khijniak T.V."/>
            <person name="Zakharycheva A.P."/>
            <person name="Boueva O.V."/>
            <person name="Ariskina E.V."/>
            <person name="Hahnke R.L."/>
            <person name="Bunk B."/>
            <person name="Sproer C."/>
            <person name="Schumann P."/>
            <person name="Evtushenko L.I."/>
            <person name="Kublanov I.V."/>
        </authorList>
    </citation>
    <scope>NUCLEOTIDE SEQUENCE</scope>
    <source>
        <strain evidence="1">DSM 106290</strain>
    </source>
</reference>
<dbReference type="RefSeq" id="WP_213172471.1">
    <property type="nucleotide sequence ID" value="NZ_CP070496.1"/>
</dbReference>
<proteinExistence type="predicted"/>
<evidence type="ECO:0000313" key="1">
    <source>
        <dbReference type="EMBL" id="QSB06460.1"/>
    </source>
</evidence>
<dbReference type="EMBL" id="CP070496">
    <property type="protein sequence ID" value="QSB06460.1"/>
    <property type="molecule type" value="Genomic_DNA"/>
</dbReference>
<keyword evidence="2" id="KW-1185">Reference proteome</keyword>
<evidence type="ECO:0000313" key="2">
    <source>
        <dbReference type="Proteomes" id="UP000662939"/>
    </source>
</evidence>
<dbReference type="PROSITE" id="PS51257">
    <property type="entry name" value="PROKAR_LIPOPROTEIN"/>
    <property type="match status" value="1"/>
</dbReference>